<evidence type="ECO:0000256" key="1">
    <source>
        <dbReference type="SAM" id="Phobius"/>
    </source>
</evidence>
<gene>
    <name evidence="2" type="ORF">F5891DRAFT_1067073</name>
</gene>
<dbReference type="RefSeq" id="XP_041218836.1">
    <property type="nucleotide sequence ID" value="XM_041363141.1"/>
</dbReference>
<accession>A0AAD4DSR7</accession>
<comment type="caution">
    <text evidence="2">The sequence shown here is derived from an EMBL/GenBank/DDBJ whole genome shotgun (WGS) entry which is preliminary data.</text>
</comment>
<dbReference type="AlphaFoldDB" id="A0AAD4DSR7"/>
<sequence length="98" mass="11148">MCTPDLSAERTNTTQIEFHETLMDSLFSQVVTIVPGTFIMLWSLLHQAEDLYSKGTRWFLFLTHTPIDRTTVFIERDPEAAAIMGTDITGYNAQLTYA</sequence>
<keyword evidence="1" id="KW-0472">Membrane</keyword>
<dbReference type="EMBL" id="JABBWK010000103">
    <property type="protein sequence ID" value="KAG1893260.1"/>
    <property type="molecule type" value="Genomic_DNA"/>
</dbReference>
<dbReference type="Proteomes" id="UP001195769">
    <property type="component" value="Unassembled WGS sequence"/>
</dbReference>
<protein>
    <submittedName>
        <fullName evidence="2">Uncharacterized protein</fullName>
    </submittedName>
</protein>
<dbReference type="GeneID" id="64657439"/>
<keyword evidence="3" id="KW-1185">Reference proteome</keyword>
<organism evidence="2 3">
    <name type="scientific">Suillus fuscotomentosus</name>
    <dbReference type="NCBI Taxonomy" id="1912939"/>
    <lineage>
        <taxon>Eukaryota</taxon>
        <taxon>Fungi</taxon>
        <taxon>Dikarya</taxon>
        <taxon>Basidiomycota</taxon>
        <taxon>Agaricomycotina</taxon>
        <taxon>Agaricomycetes</taxon>
        <taxon>Agaricomycetidae</taxon>
        <taxon>Boletales</taxon>
        <taxon>Suillineae</taxon>
        <taxon>Suillaceae</taxon>
        <taxon>Suillus</taxon>
    </lineage>
</organism>
<proteinExistence type="predicted"/>
<keyword evidence="1" id="KW-0812">Transmembrane</keyword>
<keyword evidence="1" id="KW-1133">Transmembrane helix</keyword>
<evidence type="ECO:0000313" key="3">
    <source>
        <dbReference type="Proteomes" id="UP001195769"/>
    </source>
</evidence>
<feature type="transmembrane region" description="Helical" evidence="1">
    <location>
        <begin position="26"/>
        <end position="45"/>
    </location>
</feature>
<name>A0AAD4DSR7_9AGAM</name>
<reference evidence="2" key="1">
    <citation type="journal article" date="2020" name="New Phytol.">
        <title>Comparative genomics reveals dynamic genome evolution in host specialist ectomycorrhizal fungi.</title>
        <authorList>
            <person name="Lofgren L.A."/>
            <person name="Nguyen N.H."/>
            <person name="Vilgalys R."/>
            <person name="Ruytinx J."/>
            <person name="Liao H.L."/>
            <person name="Branco S."/>
            <person name="Kuo A."/>
            <person name="LaButti K."/>
            <person name="Lipzen A."/>
            <person name="Andreopoulos W."/>
            <person name="Pangilinan J."/>
            <person name="Riley R."/>
            <person name="Hundley H."/>
            <person name="Na H."/>
            <person name="Barry K."/>
            <person name="Grigoriev I.V."/>
            <person name="Stajich J.E."/>
            <person name="Kennedy P.G."/>
        </authorList>
    </citation>
    <scope>NUCLEOTIDE SEQUENCE</scope>
    <source>
        <strain evidence="2">FC203</strain>
    </source>
</reference>
<evidence type="ECO:0000313" key="2">
    <source>
        <dbReference type="EMBL" id="KAG1893260.1"/>
    </source>
</evidence>